<dbReference type="AlphaFoldDB" id="A0A2C9VEC2"/>
<name>A0A2C9VEC2_MANES</name>
<sequence length="41" mass="4577">MVISCFCFSAPRGWRKSTRLSIGTRDSNAEVERGLVTMSAR</sequence>
<gene>
    <name evidence="1" type="ORF">MANES_08G077700</name>
</gene>
<proteinExistence type="predicted"/>
<accession>A0A2C9VEC2</accession>
<evidence type="ECO:0000313" key="1">
    <source>
        <dbReference type="EMBL" id="OAY43541.1"/>
    </source>
</evidence>
<organism evidence="1">
    <name type="scientific">Manihot esculenta</name>
    <name type="common">Cassava</name>
    <name type="synonym">Jatropha manihot</name>
    <dbReference type="NCBI Taxonomy" id="3983"/>
    <lineage>
        <taxon>Eukaryota</taxon>
        <taxon>Viridiplantae</taxon>
        <taxon>Streptophyta</taxon>
        <taxon>Embryophyta</taxon>
        <taxon>Tracheophyta</taxon>
        <taxon>Spermatophyta</taxon>
        <taxon>Magnoliopsida</taxon>
        <taxon>eudicotyledons</taxon>
        <taxon>Gunneridae</taxon>
        <taxon>Pentapetalae</taxon>
        <taxon>rosids</taxon>
        <taxon>fabids</taxon>
        <taxon>Malpighiales</taxon>
        <taxon>Euphorbiaceae</taxon>
        <taxon>Crotonoideae</taxon>
        <taxon>Manihoteae</taxon>
        <taxon>Manihot</taxon>
    </lineage>
</organism>
<dbReference type="EMBL" id="CM004394">
    <property type="protein sequence ID" value="OAY43541.1"/>
    <property type="molecule type" value="Genomic_DNA"/>
</dbReference>
<reference evidence="1" key="1">
    <citation type="submission" date="2016-02" db="EMBL/GenBank/DDBJ databases">
        <title>WGS assembly of Manihot esculenta.</title>
        <authorList>
            <person name="Bredeson J.V."/>
            <person name="Prochnik S.E."/>
            <person name="Lyons J.B."/>
            <person name="Schmutz J."/>
            <person name="Grimwood J."/>
            <person name="Vrebalov J."/>
            <person name="Bart R.S."/>
            <person name="Amuge T."/>
            <person name="Ferguson M.E."/>
            <person name="Green R."/>
            <person name="Putnam N."/>
            <person name="Stites J."/>
            <person name="Rounsley S."/>
            <person name="Rokhsar D.S."/>
        </authorList>
    </citation>
    <scope>NUCLEOTIDE SEQUENCE [LARGE SCALE GENOMIC DNA]</scope>
    <source>
        <tissue evidence="1">Leaf</tissue>
    </source>
</reference>
<protein>
    <submittedName>
        <fullName evidence="1">Uncharacterized protein</fullName>
    </submittedName>
</protein>